<dbReference type="AlphaFoldDB" id="A0A0F9D2P9"/>
<proteinExistence type="predicted"/>
<organism evidence="1">
    <name type="scientific">marine sediment metagenome</name>
    <dbReference type="NCBI Taxonomy" id="412755"/>
    <lineage>
        <taxon>unclassified sequences</taxon>
        <taxon>metagenomes</taxon>
        <taxon>ecological metagenomes</taxon>
    </lineage>
</organism>
<gene>
    <name evidence="1" type="ORF">LCGC14_2596690</name>
</gene>
<dbReference type="EMBL" id="LAZR01043733">
    <property type="protein sequence ID" value="KKL06373.1"/>
    <property type="molecule type" value="Genomic_DNA"/>
</dbReference>
<reference evidence="1" key="1">
    <citation type="journal article" date="2015" name="Nature">
        <title>Complex archaea that bridge the gap between prokaryotes and eukaryotes.</title>
        <authorList>
            <person name="Spang A."/>
            <person name="Saw J.H."/>
            <person name="Jorgensen S.L."/>
            <person name="Zaremba-Niedzwiedzka K."/>
            <person name="Martijn J."/>
            <person name="Lind A.E."/>
            <person name="van Eijk R."/>
            <person name="Schleper C."/>
            <person name="Guy L."/>
            <person name="Ettema T.J."/>
        </authorList>
    </citation>
    <scope>NUCLEOTIDE SEQUENCE</scope>
</reference>
<feature type="non-terminal residue" evidence="1">
    <location>
        <position position="1"/>
    </location>
</feature>
<evidence type="ECO:0000313" key="1">
    <source>
        <dbReference type="EMBL" id="KKL06373.1"/>
    </source>
</evidence>
<protein>
    <submittedName>
        <fullName evidence="1">Uncharacterized protein</fullName>
    </submittedName>
</protein>
<sequence>LQLSSGATANQGIRIRNDGNVGIGTTTPANLLDVAGTINGTDYNATGDISFSSGTSFWGKFIHAITAIREWTFPDRSGTVMLLEDFSGNFTDALATNMSDIEGNLNRTSNSSLHVLRSDWTTHDNYATGCTNQFVRDIDDTLTCATVDSADIASNAVKDDEVDYSAVTLSDFTNDPKYTTNNSDAIFTKLNVTDFETVNTNTTIGNFSIIQFNSSCVGFRFNNSLDAGGIFSCMP</sequence>
<name>A0A0F9D2P9_9ZZZZ</name>
<accession>A0A0F9D2P9</accession>
<comment type="caution">
    <text evidence="1">The sequence shown here is derived from an EMBL/GenBank/DDBJ whole genome shotgun (WGS) entry which is preliminary data.</text>
</comment>